<organism evidence="3 4">
    <name type="scientific">Staphylococcus kloosii</name>
    <dbReference type="NCBI Taxonomy" id="29384"/>
    <lineage>
        <taxon>Bacteria</taxon>
        <taxon>Bacillati</taxon>
        <taxon>Bacillota</taxon>
        <taxon>Bacilli</taxon>
        <taxon>Bacillales</taxon>
        <taxon>Staphylococcaceae</taxon>
        <taxon>Staphylococcus</taxon>
    </lineage>
</organism>
<dbReference type="PANTHER" id="PTHR33219:SF14">
    <property type="entry name" value="PROTEIN COFACTOR ASSEMBLY OF COMPLEX C SUBUNIT B CCB3, CHLOROPLASTIC-RELATED"/>
    <property type="match status" value="1"/>
</dbReference>
<keyword evidence="2" id="KW-0472">Membrane</keyword>
<dbReference type="PANTHER" id="PTHR33219">
    <property type="entry name" value="YLMG HOMOLOG PROTEIN 2, CHLOROPLASTIC"/>
    <property type="match status" value="1"/>
</dbReference>
<sequence>MSPEILATIFHFILLLVQIYYFGMIIYFFMSWLPNARENAFGQFLAKIYEPFLEPFRKIIPPIGMIDISSIAAIIALVLFQKGLKNIFEIILNSLY</sequence>
<keyword evidence="3" id="KW-0131">Cell cycle</keyword>
<dbReference type="Proteomes" id="UP000075418">
    <property type="component" value="Unassembled WGS sequence"/>
</dbReference>
<dbReference type="AlphaFoldDB" id="A0A151A5S4"/>
<evidence type="ECO:0000313" key="3">
    <source>
        <dbReference type="EMBL" id="KYH14738.1"/>
    </source>
</evidence>
<feature type="transmembrane region" description="Helical" evidence="2">
    <location>
        <begin position="59"/>
        <end position="80"/>
    </location>
</feature>
<dbReference type="GO" id="GO:0051301">
    <property type="term" value="P:cell division"/>
    <property type="evidence" value="ECO:0007669"/>
    <property type="project" value="UniProtKB-KW"/>
</dbReference>
<dbReference type="InterPro" id="IPR003425">
    <property type="entry name" value="CCB3/YggT"/>
</dbReference>
<evidence type="ECO:0000256" key="1">
    <source>
        <dbReference type="ARBA" id="ARBA00010894"/>
    </source>
</evidence>
<dbReference type="GO" id="GO:0016020">
    <property type="term" value="C:membrane"/>
    <property type="evidence" value="ECO:0007669"/>
    <property type="project" value="InterPro"/>
</dbReference>
<dbReference type="RefSeq" id="WP_061854902.1">
    <property type="nucleotide sequence ID" value="NZ_LUGM01000002.1"/>
</dbReference>
<dbReference type="EMBL" id="LUGM01000002">
    <property type="protein sequence ID" value="KYH14738.1"/>
    <property type="molecule type" value="Genomic_DNA"/>
</dbReference>
<evidence type="ECO:0000256" key="2">
    <source>
        <dbReference type="SAM" id="Phobius"/>
    </source>
</evidence>
<evidence type="ECO:0000313" key="4">
    <source>
        <dbReference type="Proteomes" id="UP000075418"/>
    </source>
</evidence>
<feature type="transmembrane region" description="Helical" evidence="2">
    <location>
        <begin position="12"/>
        <end position="33"/>
    </location>
</feature>
<keyword evidence="3" id="KW-0132">Cell division</keyword>
<dbReference type="Pfam" id="PF02325">
    <property type="entry name" value="CCB3_YggT"/>
    <property type="match status" value="1"/>
</dbReference>
<keyword evidence="2" id="KW-1133">Transmembrane helix</keyword>
<comment type="similarity">
    <text evidence="1">Belongs to the YggT family.</text>
</comment>
<proteinExistence type="inferred from homology"/>
<gene>
    <name evidence="3" type="ORF">A0131_08105</name>
</gene>
<keyword evidence="2" id="KW-0812">Transmembrane</keyword>
<protein>
    <submittedName>
        <fullName evidence="3">Cell division protein</fullName>
    </submittedName>
</protein>
<comment type="caution">
    <text evidence="3">The sequence shown here is derived from an EMBL/GenBank/DDBJ whole genome shotgun (WGS) entry which is preliminary data.</text>
</comment>
<name>A0A151A5S4_9STAP</name>
<accession>A0A151A5S4</accession>
<reference evidence="3 4" key="1">
    <citation type="submission" date="2016-02" db="EMBL/GenBank/DDBJ databases">
        <title>Draft genome sequence of hydrocarbon degrading Staphylococcus saprophyticus Strain CNV2, isolated from crude-oil contaminated soil from Noonmati Oil Refinery, Guwahati, Assam, India.</title>
        <authorList>
            <person name="Mukherjee A."/>
            <person name="Chettri B."/>
            <person name="Langpoklakpam J."/>
            <person name="Singh A.K."/>
            <person name="Chattopadhyay D.J."/>
        </authorList>
    </citation>
    <scope>NUCLEOTIDE SEQUENCE [LARGE SCALE GENOMIC DNA]</scope>
    <source>
        <strain evidence="3 4">CNV2</strain>
    </source>
</reference>